<dbReference type="AlphaFoldDB" id="T1KQG5"/>
<reference evidence="1" key="2">
    <citation type="submission" date="2015-06" db="UniProtKB">
        <authorList>
            <consortium name="EnsemblMetazoa"/>
        </authorList>
    </citation>
    <scope>IDENTIFICATION</scope>
</reference>
<name>T1KQG5_TETUR</name>
<sequence>MLISRVAERQIVSLVKLAFLVSITQFNQLLIELTTGTFGFWEDLIFREWKGPGYTTALAKTLEYKYSS</sequence>
<dbReference type="Proteomes" id="UP000015104">
    <property type="component" value="Unassembled WGS sequence"/>
</dbReference>
<protein>
    <submittedName>
        <fullName evidence="1">Uncharacterized protein</fullName>
    </submittedName>
</protein>
<keyword evidence="2" id="KW-1185">Reference proteome</keyword>
<proteinExistence type="predicted"/>
<evidence type="ECO:0000313" key="2">
    <source>
        <dbReference type="Proteomes" id="UP000015104"/>
    </source>
</evidence>
<reference evidence="2" key="1">
    <citation type="submission" date="2011-08" db="EMBL/GenBank/DDBJ databases">
        <authorList>
            <person name="Rombauts S."/>
        </authorList>
    </citation>
    <scope>NUCLEOTIDE SEQUENCE</scope>
    <source>
        <strain evidence="2">London</strain>
    </source>
</reference>
<accession>T1KQG5</accession>
<dbReference type="HOGENOM" id="CLU_2797237_0_0_1"/>
<dbReference type="EMBL" id="CAEY01000351">
    <property type="status" value="NOT_ANNOTATED_CDS"/>
    <property type="molecule type" value="Genomic_DNA"/>
</dbReference>
<evidence type="ECO:0000313" key="1">
    <source>
        <dbReference type="EnsemblMetazoa" id="tetur181g00010.1"/>
    </source>
</evidence>
<dbReference type="EnsemblMetazoa" id="tetur181g00010.1">
    <property type="protein sequence ID" value="tetur181g00010.1"/>
    <property type="gene ID" value="tetur181g00010"/>
</dbReference>
<organism evidence="1 2">
    <name type="scientific">Tetranychus urticae</name>
    <name type="common">Two-spotted spider mite</name>
    <dbReference type="NCBI Taxonomy" id="32264"/>
    <lineage>
        <taxon>Eukaryota</taxon>
        <taxon>Metazoa</taxon>
        <taxon>Ecdysozoa</taxon>
        <taxon>Arthropoda</taxon>
        <taxon>Chelicerata</taxon>
        <taxon>Arachnida</taxon>
        <taxon>Acari</taxon>
        <taxon>Acariformes</taxon>
        <taxon>Trombidiformes</taxon>
        <taxon>Prostigmata</taxon>
        <taxon>Eleutherengona</taxon>
        <taxon>Raphignathae</taxon>
        <taxon>Tetranychoidea</taxon>
        <taxon>Tetranychidae</taxon>
        <taxon>Tetranychus</taxon>
    </lineage>
</organism>